<proteinExistence type="predicted"/>
<evidence type="ECO:0000313" key="1">
    <source>
        <dbReference type="EMBL" id="MBA0618920.1"/>
    </source>
</evidence>
<comment type="caution">
    <text evidence="1">The sequence shown here is derived from an EMBL/GenBank/DDBJ whole genome shotgun (WGS) entry which is preliminary data.</text>
</comment>
<keyword evidence="2" id="KW-1185">Reference proteome</keyword>
<accession>A0A7J8RZF9</accession>
<evidence type="ECO:0000313" key="2">
    <source>
        <dbReference type="Proteomes" id="UP000593561"/>
    </source>
</evidence>
<organism evidence="1 2">
    <name type="scientific">Gossypium davidsonii</name>
    <name type="common">Davidson's cotton</name>
    <name type="synonym">Gossypium klotzschianum subsp. davidsonii</name>
    <dbReference type="NCBI Taxonomy" id="34287"/>
    <lineage>
        <taxon>Eukaryota</taxon>
        <taxon>Viridiplantae</taxon>
        <taxon>Streptophyta</taxon>
        <taxon>Embryophyta</taxon>
        <taxon>Tracheophyta</taxon>
        <taxon>Spermatophyta</taxon>
        <taxon>Magnoliopsida</taxon>
        <taxon>eudicotyledons</taxon>
        <taxon>Gunneridae</taxon>
        <taxon>Pentapetalae</taxon>
        <taxon>rosids</taxon>
        <taxon>malvids</taxon>
        <taxon>Malvales</taxon>
        <taxon>Malvaceae</taxon>
        <taxon>Malvoideae</taxon>
        <taxon>Gossypium</taxon>
    </lineage>
</organism>
<dbReference type="AlphaFoldDB" id="A0A7J8RZF9"/>
<dbReference type="EMBL" id="JABFAC010000007">
    <property type="protein sequence ID" value="MBA0618920.1"/>
    <property type="molecule type" value="Genomic_DNA"/>
</dbReference>
<gene>
    <name evidence="1" type="ORF">Godav_028183</name>
</gene>
<name>A0A7J8RZF9_GOSDV</name>
<reference evidence="1 2" key="1">
    <citation type="journal article" date="2019" name="Genome Biol. Evol.">
        <title>Insights into the evolution of the New World diploid cottons (Gossypium, subgenus Houzingenia) based on genome sequencing.</title>
        <authorList>
            <person name="Grover C.E."/>
            <person name="Arick M.A. 2nd"/>
            <person name="Thrash A."/>
            <person name="Conover J.L."/>
            <person name="Sanders W.S."/>
            <person name="Peterson D.G."/>
            <person name="Frelichowski J.E."/>
            <person name="Scheffler J.A."/>
            <person name="Scheffler B.E."/>
            <person name="Wendel J.F."/>
        </authorList>
    </citation>
    <scope>NUCLEOTIDE SEQUENCE [LARGE SCALE GENOMIC DNA]</scope>
    <source>
        <strain evidence="1">27</strain>
        <tissue evidence="1">Leaf</tissue>
    </source>
</reference>
<dbReference type="Proteomes" id="UP000593561">
    <property type="component" value="Unassembled WGS sequence"/>
</dbReference>
<sequence length="45" mass="5391">MRYSTPGMIRKRNLYRLYLLFFIKKMDLFIEESEKNGFGSPVGMI</sequence>
<protein>
    <submittedName>
        <fullName evidence="1">Uncharacterized protein</fullName>
    </submittedName>
</protein>